<protein>
    <recommendedName>
        <fullName evidence="1">PTC1-like winged helix-turn-helix domain-containing protein</fullName>
    </recommendedName>
</protein>
<sequence length="402" mass="45088">MVVSDRPMKRAKRNNRVTADLYDILSFPASKEFVTAGGSFRESVKAFLSRHARVTFPPSLFPSLLTWQILFRVGDLVSEGTDLSPVVVALDIVEEDVTRSSRSVYCNQCRVVGWSGHPVCKKRYHFIIRVNNSPADGYQRSCNRCGNWLPISESRCNWCDTVITTDDIEEWVYSQFEDNTHLLHGVVHSNGFGHLLLVNGREGGSSVLTGSDIMNFWDRLCETLAVRKVSVMDVSTKYGMEYRLLNAITQSHSWYGNWGYEFGCGSYAITLDAYKKAVERLSNSELVTLKDLFSFLSSLIRESNKTLTSKATLKSLKPTANILCAWTRDDVECVQQAMIKVLAAASGKTNWVTRHALKGVMCKTASPQLLDYCLKHLGGKLAASGMVVRARCNLNSFDIEFR</sequence>
<keyword evidence="3" id="KW-1185">Reference proteome</keyword>
<dbReference type="Proteomes" id="UP001314170">
    <property type="component" value="Unassembled WGS sequence"/>
</dbReference>
<feature type="domain" description="PTC1-like winged helix-turn-helix" evidence="1">
    <location>
        <begin position="326"/>
        <end position="401"/>
    </location>
</feature>
<evidence type="ECO:0000259" key="1">
    <source>
        <dbReference type="Pfam" id="PF25874"/>
    </source>
</evidence>
<dbReference type="InterPro" id="IPR059080">
    <property type="entry name" value="WHD_PTC1"/>
</dbReference>
<dbReference type="PANTHER" id="PTHR46201">
    <property type="entry name" value="PHD FINGER PROTEIN MALE MEIOCYTE DEATH 1-RELATED"/>
    <property type="match status" value="1"/>
</dbReference>
<reference evidence="2 3" key="1">
    <citation type="submission" date="2024-01" db="EMBL/GenBank/DDBJ databases">
        <authorList>
            <person name="Waweru B."/>
        </authorList>
    </citation>
    <scope>NUCLEOTIDE SEQUENCE [LARGE SCALE GENOMIC DNA]</scope>
</reference>
<name>A0AAV1RUN3_9ROSI</name>
<dbReference type="EMBL" id="CAWUPB010001159">
    <property type="protein sequence ID" value="CAK7340085.1"/>
    <property type="molecule type" value="Genomic_DNA"/>
</dbReference>
<gene>
    <name evidence="2" type="ORF">DCAF_LOCUS15166</name>
</gene>
<dbReference type="Pfam" id="PF25874">
    <property type="entry name" value="WHD_plant_repro"/>
    <property type="match status" value="1"/>
</dbReference>
<dbReference type="PANTHER" id="PTHR46201:SF6">
    <property type="entry name" value="PHD FINGER PLANT-LIKE PROTEIN"/>
    <property type="match status" value="1"/>
</dbReference>
<evidence type="ECO:0000313" key="2">
    <source>
        <dbReference type="EMBL" id="CAK7340085.1"/>
    </source>
</evidence>
<comment type="caution">
    <text evidence="2">The sequence shown here is derived from an EMBL/GenBank/DDBJ whole genome shotgun (WGS) entry which is preliminary data.</text>
</comment>
<evidence type="ECO:0000313" key="3">
    <source>
        <dbReference type="Proteomes" id="UP001314170"/>
    </source>
</evidence>
<dbReference type="AlphaFoldDB" id="A0AAV1RUN3"/>
<proteinExistence type="predicted"/>
<organism evidence="2 3">
    <name type="scientific">Dovyalis caffra</name>
    <dbReference type="NCBI Taxonomy" id="77055"/>
    <lineage>
        <taxon>Eukaryota</taxon>
        <taxon>Viridiplantae</taxon>
        <taxon>Streptophyta</taxon>
        <taxon>Embryophyta</taxon>
        <taxon>Tracheophyta</taxon>
        <taxon>Spermatophyta</taxon>
        <taxon>Magnoliopsida</taxon>
        <taxon>eudicotyledons</taxon>
        <taxon>Gunneridae</taxon>
        <taxon>Pentapetalae</taxon>
        <taxon>rosids</taxon>
        <taxon>fabids</taxon>
        <taxon>Malpighiales</taxon>
        <taxon>Salicaceae</taxon>
        <taxon>Flacourtieae</taxon>
        <taxon>Dovyalis</taxon>
    </lineage>
</organism>
<accession>A0AAV1RUN3</accession>